<reference evidence="2" key="1">
    <citation type="journal article" date="2015" name="MBio">
        <title>Genome-Resolved Metagenomic Analysis Reveals Roles for Candidate Phyla and Other Microbial Community Members in Biogeochemical Transformations in Oil Reservoirs.</title>
        <authorList>
            <person name="Hu P."/>
            <person name="Tom L."/>
            <person name="Singh A."/>
            <person name="Thomas B.C."/>
            <person name="Baker B.J."/>
            <person name="Piceno Y.M."/>
            <person name="Andersen G.L."/>
            <person name="Banfield J.F."/>
        </authorList>
    </citation>
    <scope>NUCLEOTIDE SEQUENCE [LARGE SCALE GENOMIC DNA]</scope>
</reference>
<sequence>MKILEVKDKKDLKRFIDFQYTLYKGCKYFVPPLRDDTFNTLNREKNPAFKYSDVMIWIVEENKKVLGRIVGIINRKEIEIWKKNIARFGWVDFVDDIRVSTLLFSTYESWLKEKGIFESHGPMGFTDLDPEGMLIEGFKELGTLPMIYNYEYYPKHLEKLGYFKDIDWVEFEVKVPTKIPEKILRVNNIVQEKLNVSILDVKKAKELKKYAMKIFEILNESYSSLYGFVPLEKEQMESYTEQYFGFINPDYVKIVVDKEKNPIGFGIAMPSLSEALQKSKGKIFPFGFIHLLWALKFPKKIDLYLVAVKKEYMGSGLNALLITEITKSCIKNKIVSAETSGELENNLRVQSFWKYFEHRQHKRRRCFYKRLT</sequence>
<dbReference type="EMBL" id="LGGX01000003">
    <property type="protein sequence ID" value="KUK87604.1"/>
    <property type="molecule type" value="Genomic_DNA"/>
</dbReference>
<gene>
    <name evidence="1" type="ORF">XE03_0495</name>
</gene>
<name>A0A101I356_UNCT6</name>
<dbReference type="Gene3D" id="3.40.630.30">
    <property type="match status" value="1"/>
</dbReference>
<dbReference type="PANTHER" id="PTHR41368:SF1">
    <property type="entry name" value="PROTEIN YGHO"/>
    <property type="match status" value="1"/>
</dbReference>
<dbReference type="Proteomes" id="UP000053467">
    <property type="component" value="Unassembled WGS sequence"/>
</dbReference>
<organism evidence="1 2">
    <name type="scientific">candidate division TA06 bacterium 34_109</name>
    <dbReference type="NCBI Taxonomy" id="1635277"/>
    <lineage>
        <taxon>Bacteria</taxon>
        <taxon>Bacteria division TA06</taxon>
    </lineage>
</organism>
<dbReference type="InterPro" id="IPR016181">
    <property type="entry name" value="Acyl_CoA_acyltransferase"/>
</dbReference>
<dbReference type="PANTHER" id="PTHR41368">
    <property type="entry name" value="PROTEIN YGHO"/>
    <property type="match status" value="1"/>
</dbReference>
<evidence type="ECO:0008006" key="3">
    <source>
        <dbReference type="Google" id="ProtNLM"/>
    </source>
</evidence>
<dbReference type="SUPFAM" id="SSF55729">
    <property type="entry name" value="Acyl-CoA N-acyltransferases (Nat)"/>
    <property type="match status" value="1"/>
</dbReference>
<evidence type="ECO:0000313" key="2">
    <source>
        <dbReference type="Proteomes" id="UP000053467"/>
    </source>
</evidence>
<dbReference type="InterPro" id="IPR039968">
    <property type="entry name" value="BcerS-like"/>
</dbReference>
<protein>
    <recommendedName>
        <fullName evidence="3">N-acetyltransferase domain-containing protein</fullName>
    </recommendedName>
</protein>
<evidence type="ECO:0000313" key="1">
    <source>
        <dbReference type="EMBL" id="KUK87604.1"/>
    </source>
</evidence>
<proteinExistence type="predicted"/>
<dbReference type="AlphaFoldDB" id="A0A101I356"/>
<dbReference type="PATRIC" id="fig|1635277.3.peg.1183"/>
<comment type="caution">
    <text evidence="1">The sequence shown here is derived from an EMBL/GenBank/DDBJ whole genome shotgun (WGS) entry which is preliminary data.</text>
</comment>
<accession>A0A101I356</accession>